<protein>
    <submittedName>
        <fullName evidence="1">Uncharacterized protein</fullName>
    </submittedName>
</protein>
<keyword evidence="2" id="KW-1185">Reference proteome</keyword>
<dbReference type="RefSeq" id="WP_146150059.1">
    <property type="nucleotide sequence ID" value="NZ_OGTP01000032.1"/>
</dbReference>
<dbReference type="Proteomes" id="UP000238169">
    <property type="component" value="Unassembled WGS sequence"/>
</dbReference>
<name>A0A2U3IE91_9BURK</name>
<evidence type="ECO:0000313" key="1">
    <source>
        <dbReference type="EMBL" id="SPB18550.1"/>
    </source>
</evidence>
<evidence type="ECO:0000313" key="2">
    <source>
        <dbReference type="Proteomes" id="UP000238169"/>
    </source>
</evidence>
<gene>
    <name evidence="1" type="ORF">NOV72_05750</name>
</gene>
<reference evidence="2" key="1">
    <citation type="submission" date="2018-01" db="EMBL/GenBank/DDBJ databases">
        <authorList>
            <person name="Peeters C."/>
        </authorList>
    </citation>
    <scope>NUCLEOTIDE SEQUENCE [LARGE SCALE GENOMIC DNA]</scope>
</reference>
<accession>A0A2U3IE91</accession>
<dbReference type="EMBL" id="OGTP01000032">
    <property type="protein sequence ID" value="SPB18550.1"/>
    <property type="molecule type" value="Genomic_DNA"/>
</dbReference>
<dbReference type="AlphaFoldDB" id="A0A2U3IE91"/>
<dbReference type="OrthoDB" id="9870367at2"/>
<sequence length="91" mass="9839">MPSPQPFEMTEMNTTRLAAHAPHSLYDQLSDTARECIALLLGFSSCEHAAGFHVALTEIVPLRDGFTIGEAFQAYVAHIAKRISPSAPSVV</sequence>
<proteinExistence type="predicted"/>
<organism evidence="1 2">
    <name type="scientific">Caballeronia novacaledonica</name>
    <dbReference type="NCBI Taxonomy" id="1544861"/>
    <lineage>
        <taxon>Bacteria</taxon>
        <taxon>Pseudomonadati</taxon>
        <taxon>Pseudomonadota</taxon>
        <taxon>Betaproteobacteria</taxon>
        <taxon>Burkholderiales</taxon>
        <taxon>Burkholderiaceae</taxon>
        <taxon>Caballeronia</taxon>
    </lineage>
</organism>